<dbReference type="GO" id="GO:0004765">
    <property type="term" value="F:shikimate kinase activity"/>
    <property type="evidence" value="ECO:0007669"/>
    <property type="project" value="UniProtKB-UniRule"/>
</dbReference>
<comment type="function">
    <text evidence="11">Catalyzes the specific phosphorylation of the 3-hydroxyl group of shikimic acid using ATP as a cosubstrate.</text>
</comment>
<dbReference type="Gene3D" id="3.40.50.300">
    <property type="entry name" value="P-loop containing nucleotide triphosphate hydrolases"/>
    <property type="match status" value="1"/>
</dbReference>
<dbReference type="Pfam" id="PF01202">
    <property type="entry name" value="SKI"/>
    <property type="match status" value="1"/>
</dbReference>
<comment type="similarity">
    <text evidence="2 11">Belongs to the shikimate kinase family.</text>
</comment>
<dbReference type="InterPro" id="IPR031322">
    <property type="entry name" value="Shikimate/glucono_kinase"/>
</dbReference>
<evidence type="ECO:0000256" key="10">
    <source>
        <dbReference type="ARBA" id="ARBA00048567"/>
    </source>
</evidence>
<evidence type="ECO:0000313" key="13">
    <source>
        <dbReference type="Proteomes" id="UP000294567"/>
    </source>
</evidence>
<dbReference type="SUPFAM" id="SSF52540">
    <property type="entry name" value="P-loop containing nucleoside triphosphate hydrolases"/>
    <property type="match status" value="1"/>
</dbReference>
<dbReference type="Proteomes" id="UP000294567">
    <property type="component" value="Unassembled WGS sequence"/>
</dbReference>
<feature type="binding site" evidence="11">
    <location>
        <position position="82"/>
    </location>
    <ligand>
        <name>substrate</name>
    </ligand>
</feature>
<dbReference type="PANTHER" id="PTHR21087">
    <property type="entry name" value="SHIKIMATE KINASE"/>
    <property type="match status" value="1"/>
</dbReference>
<feature type="binding site" evidence="11">
    <location>
        <position position="60"/>
    </location>
    <ligand>
        <name>substrate</name>
    </ligand>
</feature>
<protein>
    <recommendedName>
        <fullName evidence="3 11">Shikimate kinase</fullName>
        <shortName evidence="11">SK</shortName>
        <ecNumber evidence="3 11">2.7.1.71</ecNumber>
    </recommendedName>
</protein>
<evidence type="ECO:0000256" key="8">
    <source>
        <dbReference type="ARBA" id="ARBA00022840"/>
    </source>
</evidence>
<evidence type="ECO:0000256" key="3">
    <source>
        <dbReference type="ARBA" id="ARBA00012154"/>
    </source>
</evidence>
<dbReference type="UniPathway" id="UPA00053">
    <property type="reaction ID" value="UER00088"/>
</dbReference>
<evidence type="ECO:0000256" key="1">
    <source>
        <dbReference type="ARBA" id="ARBA00004842"/>
    </source>
</evidence>
<dbReference type="GO" id="GO:0009423">
    <property type="term" value="P:chorismate biosynthetic process"/>
    <property type="evidence" value="ECO:0007669"/>
    <property type="project" value="UniProtKB-UniRule"/>
</dbReference>
<comment type="caution">
    <text evidence="11">Lacks conserved residue(s) required for the propagation of feature annotation.</text>
</comment>
<dbReference type="GO" id="GO:0008652">
    <property type="term" value="P:amino acid biosynthetic process"/>
    <property type="evidence" value="ECO:0007669"/>
    <property type="project" value="UniProtKB-KW"/>
</dbReference>
<gene>
    <name evidence="11" type="primary">aroK</name>
    <name evidence="12" type="ORF">EDD65_102267</name>
</gene>
<dbReference type="GO" id="GO:0000287">
    <property type="term" value="F:magnesium ion binding"/>
    <property type="evidence" value="ECO:0007669"/>
    <property type="project" value="UniProtKB-UniRule"/>
</dbReference>
<comment type="subcellular location">
    <subcellularLocation>
        <location evidence="11">Cytoplasm</location>
    </subcellularLocation>
</comment>
<dbReference type="GO" id="GO:0009073">
    <property type="term" value="P:aromatic amino acid family biosynthetic process"/>
    <property type="evidence" value="ECO:0007669"/>
    <property type="project" value="UniProtKB-KW"/>
</dbReference>
<accession>A0A4R3L041</accession>
<comment type="pathway">
    <text evidence="1 11">Metabolic intermediate biosynthesis; chorismate biosynthesis; chorismate from D-erythrose 4-phosphate and phosphoenolpyruvate: step 5/7.</text>
</comment>
<evidence type="ECO:0000256" key="5">
    <source>
        <dbReference type="ARBA" id="ARBA00022679"/>
    </source>
</evidence>
<dbReference type="CDD" id="cd00464">
    <property type="entry name" value="SK"/>
    <property type="match status" value="1"/>
</dbReference>
<feature type="binding site" evidence="11">
    <location>
        <begin position="14"/>
        <end position="19"/>
    </location>
    <ligand>
        <name>ATP</name>
        <dbReference type="ChEBI" id="CHEBI:30616"/>
    </ligand>
</feature>
<dbReference type="HAMAP" id="MF_00109">
    <property type="entry name" value="Shikimate_kinase"/>
    <property type="match status" value="1"/>
</dbReference>
<keyword evidence="9 11" id="KW-0057">Aromatic amino acid biosynthesis</keyword>
<feature type="binding site" evidence="11">
    <location>
        <position position="124"/>
    </location>
    <ligand>
        <name>ATP</name>
        <dbReference type="ChEBI" id="CHEBI:30616"/>
    </ligand>
</feature>
<organism evidence="12 13">
    <name type="scientific">Keratinibaculum paraultunense</name>
    <dbReference type="NCBI Taxonomy" id="1278232"/>
    <lineage>
        <taxon>Bacteria</taxon>
        <taxon>Bacillati</taxon>
        <taxon>Bacillota</taxon>
        <taxon>Tissierellia</taxon>
        <taxon>Tissierellales</taxon>
        <taxon>Tepidimicrobiaceae</taxon>
        <taxon>Keratinibaculum</taxon>
    </lineage>
</organism>
<name>A0A4R3L041_9FIRM</name>
<dbReference type="EC" id="2.7.1.71" evidence="3 11"/>
<keyword evidence="8 11" id="KW-0067">ATP-binding</keyword>
<evidence type="ECO:0000256" key="9">
    <source>
        <dbReference type="ARBA" id="ARBA00023141"/>
    </source>
</evidence>
<keyword evidence="5 11" id="KW-0808">Transferase</keyword>
<evidence type="ECO:0000313" key="12">
    <source>
        <dbReference type="EMBL" id="TCS91332.1"/>
    </source>
</evidence>
<comment type="caution">
    <text evidence="12">The sequence shown here is derived from an EMBL/GenBank/DDBJ whole genome shotgun (WGS) entry which is preliminary data.</text>
</comment>
<proteinExistence type="inferred from homology"/>
<keyword evidence="11" id="KW-0460">Magnesium</keyword>
<dbReference type="PROSITE" id="PS01128">
    <property type="entry name" value="SHIKIMATE_KINASE"/>
    <property type="match status" value="1"/>
</dbReference>
<dbReference type="InterPro" id="IPR000623">
    <property type="entry name" value="Shikimate_kinase/TSH1"/>
</dbReference>
<evidence type="ECO:0000256" key="11">
    <source>
        <dbReference type="HAMAP-Rule" id="MF_00109"/>
    </source>
</evidence>
<keyword evidence="11" id="KW-0479">Metal-binding</keyword>
<keyword evidence="13" id="KW-1185">Reference proteome</keyword>
<comment type="cofactor">
    <cofactor evidence="11">
        <name>Mg(2+)</name>
        <dbReference type="ChEBI" id="CHEBI:18420"/>
    </cofactor>
    <text evidence="11">Binds 1 Mg(2+) ion per subunit.</text>
</comment>
<feature type="binding site" evidence="11">
    <location>
        <position position="18"/>
    </location>
    <ligand>
        <name>Mg(2+)</name>
        <dbReference type="ChEBI" id="CHEBI:18420"/>
    </ligand>
</feature>
<dbReference type="GO" id="GO:0005524">
    <property type="term" value="F:ATP binding"/>
    <property type="evidence" value="ECO:0007669"/>
    <property type="project" value="UniProtKB-UniRule"/>
</dbReference>
<dbReference type="EMBL" id="SMAE01000002">
    <property type="protein sequence ID" value="TCS91332.1"/>
    <property type="molecule type" value="Genomic_DNA"/>
</dbReference>
<keyword evidence="6 11" id="KW-0547">Nucleotide-binding</keyword>
<dbReference type="InterPro" id="IPR023000">
    <property type="entry name" value="Shikimate_kinase_CS"/>
</dbReference>
<comment type="subunit">
    <text evidence="11">Monomer.</text>
</comment>
<evidence type="ECO:0000256" key="2">
    <source>
        <dbReference type="ARBA" id="ARBA00006997"/>
    </source>
</evidence>
<keyword evidence="4 11" id="KW-0028">Amino-acid biosynthesis</keyword>
<evidence type="ECO:0000256" key="6">
    <source>
        <dbReference type="ARBA" id="ARBA00022741"/>
    </source>
</evidence>
<sequence>MINLKNIVLIGMSGAGKTVVGKCISKKMDFKFIDTDDIILKYTGKTIEDIFKYNGEDYFRQLESQVILKYCLGDKMVISTGGGAILKDINRKMLKKNGILFFLDGSIEVLISNIKASPSWEKNRPLLKEGDLYNNINRILKDRYKIYQQIADYIISIDNKSIEEIANEIIIIFKQYSYCS</sequence>
<keyword evidence="7 11" id="KW-0418">Kinase</keyword>
<evidence type="ECO:0000256" key="7">
    <source>
        <dbReference type="ARBA" id="ARBA00022777"/>
    </source>
</evidence>
<dbReference type="AlphaFoldDB" id="A0A4R3L041"/>
<dbReference type="PRINTS" id="PR01100">
    <property type="entry name" value="SHIKIMTKNASE"/>
</dbReference>
<evidence type="ECO:0000256" key="4">
    <source>
        <dbReference type="ARBA" id="ARBA00022605"/>
    </source>
</evidence>
<dbReference type="GO" id="GO:0005829">
    <property type="term" value="C:cytosol"/>
    <property type="evidence" value="ECO:0007669"/>
    <property type="project" value="TreeGrafter"/>
</dbReference>
<comment type="catalytic activity">
    <reaction evidence="10 11">
        <text>shikimate + ATP = 3-phosphoshikimate + ADP + H(+)</text>
        <dbReference type="Rhea" id="RHEA:13121"/>
        <dbReference type="ChEBI" id="CHEBI:15378"/>
        <dbReference type="ChEBI" id="CHEBI:30616"/>
        <dbReference type="ChEBI" id="CHEBI:36208"/>
        <dbReference type="ChEBI" id="CHEBI:145989"/>
        <dbReference type="ChEBI" id="CHEBI:456216"/>
        <dbReference type="EC" id="2.7.1.71"/>
    </reaction>
</comment>
<feature type="binding site" evidence="11">
    <location>
        <position position="143"/>
    </location>
    <ligand>
        <name>substrate</name>
    </ligand>
</feature>
<reference evidence="12 13" key="1">
    <citation type="submission" date="2019-03" db="EMBL/GenBank/DDBJ databases">
        <title>Genomic Encyclopedia of Type Strains, Phase IV (KMG-IV): sequencing the most valuable type-strain genomes for metagenomic binning, comparative biology and taxonomic classification.</title>
        <authorList>
            <person name="Goeker M."/>
        </authorList>
    </citation>
    <scope>NUCLEOTIDE SEQUENCE [LARGE SCALE GENOMIC DNA]</scope>
    <source>
        <strain evidence="12 13">DSM 26752</strain>
    </source>
</reference>
<feature type="binding site" evidence="11">
    <location>
        <position position="36"/>
    </location>
    <ligand>
        <name>substrate</name>
    </ligand>
</feature>
<dbReference type="InterPro" id="IPR027417">
    <property type="entry name" value="P-loop_NTPase"/>
</dbReference>
<dbReference type="PANTHER" id="PTHR21087:SF16">
    <property type="entry name" value="SHIKIMATE KINASE 1, CHLOROPLASTIC"/>
    <property type="match status" value="1"/>
</dbReference>
<keyword evidence="11" id="KW-0963">Cytoplasm</keyword>